<keyword evidence="2 7" id="KW-0813">Transport</keyword>
<keyword evidence="5 7" id="KW-0472">Membrane</keyword>
<dbReference type="Gene3D" id="2.170.130.10">
    <property type="entry name" value="TonB-dependent receptor, plug domain"/>
    <property type="match status" value="1"/>
</dbReference>
<feature type="domain" description="TonB-dependent receptor plug" evidence="9">
    <location>
        <begin position="122"/>
        <end position="225"/>
    </location>
</feature>
<dbReference type="PROSITE" id="PS52016">
    <property type="entry name" value="TONB_DEPENDENT_REC_3"/>
    <property type="match status" value="1"/>
</dbReference>
<gene>
    <name evidence="10" type="ORF">LZZ85_22060</name>
</gene>
<dbReference type="InterPro" id="IPR037066">
    <property type="entry name" value="Plug_dom_sf"/>
</dbReference>
<name>A0ABS9KXE9_9BACT</name>
<evidence type="ECO:0000256" key="2">
    <source>
        <dbReference type="ARBA" id="ARBA00022448"/>
    </source>
</evidence>
<evidence type="ECO:0000313" key="10">
    <source>
        <dbReference type="EMBL" id="MCG2616996.1"/>
    </source>
</evidence>
<proteinExistence type="inferred from homology"/>
<comment type="similarity">
    <text evidence="7">Belongs to the TonB-dependent receptor family.</text>
</comment>
<dbReference type="SUPFAM" id="SSF56935">
    <property type="entry name" value="Porins"/>
    <property type="match status" value="1"/>
</dbReference>
<dbReference type="InterPro" id="IPR008969">
    <property type="entry name" value="CarboxyPept-like_regulatory"/>
</dbReference>
<feature type="chain" id="PRO_5045719678" evidence="8">
    <location>
        <begin position="27"/>
        <end position="1049"/>
    </location>
</feature>
<evidence type="ECO:0000256" key="5">
    <source>
        <dbReference type="ARBA" id="ARBA00023136"/>
    </source>
</evidence>
<dbReference type="InterPro" id="IPR023996">
    <property type="entry name" value="TonB-dep_OMP_SusC/RagA"/>
</dbReference>
<protein>
    <submittedName>
        <fullName evidence="10">TonB-dependent receptor</fullName>
    </submittedName>
</protein>
<sequence>MSRKTFLHFRVSCLCLLLLLNTSLFAQNKVTGKVINQADNQPIAGATVQQKGNPSNSTQTAEDGTFSITIPADATLVVSTIGYTPQDISVGGRANLTVSLQTNIGSLDEVVVVGYGTQRRTRVTGAISTVSGKTIGELAVPSVSEALQGRVAGVQVTSNGSPGTPPIVRIRGISSISFASDPLYVVDGFPTGDLAAIDTRDIESVDVLKDASAAAIYGSRATNGVIIITTKKGKSDGKIQVSLDSYYGIQRITDRLDLLNTEQFMQYALAYRGSQIPRLTAPMINEQIYTGANQTYGQTNTNWQDAYFQNGNLTQHNIGVSGGNDKSRFYTSAGFMDQNGTTPSVGYRRYNFRVNSEHQISRMFTFGQNLYAAFSDQAYDANEQGSRSNLVNVIRIMPHMPVYDPTTVGGYRGVNSVLDGGDPTNPVEDAALKNPANRKTVKLLGTAFLDIKFTSWLKFRSTFGVDYANGLDYRFQPIFDDKGTIAGSNATQATITNNRGISTVLLYTEQLSFDKVFGDHHINAIAVYEQQSQRGISENARGNQASNNLRTLNNATNVSVTSTTGENTLMSILGRVNYDFQGKYLVSGAIRRDGLSVWAPGKKWATFPSASVGWRIDQENFMKNVKLISELKVRAGYGITGLNGTVLGNTPWLVSVNANSAVYPFNNNNGNGPASSIPGLGNKELEWEKTKQLNIGLDLGILNNKISLTAEYFKRNTDNLILDVPLPPSYGFINTTVRQNVAGMQNSGFEFQVTYAERQKEFKWNISANLTAITNKVTRLAEGVSGIERGGDADFGTYNITNTVVGQPIQAFYGWMVQGIFQSQTQVNGAAAQVNPNASQTYNPALHTSAGDLQFVDTNKDGVIDVKDRVFLGSYLPKFTYALNLGANYHGFDASIFFQGVQGNKIFNATRVITEGMVRFFNAGTAVLNAWTPSNTATDIPRAVSGDPNQNARPSTRFLENGSYLRLKNLSIGYRIPATALQSLTKGTVGSLRIYFSGQNLLTFTNYSGFDPEVGNRTPTGNNAALTNGIDFAVYPQPKTYLIGLQATF</sequence>
<dbReference type="InterPro" id="IPR039426">
    <property type="entry name" value="TonB-dep_rcpt-like"/>
</dbReference>
<dbReference type="InterPro" id="IPR023997">
    <property type="entry name" value="TonB-dep_OMP_SusC/RagA_CS"/>
</dbReference>
<dbReference type="SUPFAM" id="SSF49464">
    <property type="entry name" value="Carboxypeptidase regulatory domain-like"/>
    <property type="match status" value="1"/>
</dbReference>
<evidence type="ECO:0000256" key="6">
    <source>
        <dbReference type="ARBA" id="ARBA00023237"/>
    </source>
</evidence>
<keyword evidence="8" id="KW-0732">Signal</keyword>
<keyword evidence="10" id="KW-0675">Receptor</keyword>
<dbReference type="NCBIfam" id="TIGR04056">
    <property type="entry name" value="OMP_RagA_SusC"/>
    <property type="match status" value="1"/>
</dbReference>
<comment type="caution">
    <text evidence="10">The sequence shown here is derived from an EMBL/GenBank/DDBJ whole genome shotgun (WGS) entry which is preliminary data.</text>
</comment>
<keyword evidence="11" id="KW-1185">Reference proteome</keyword>
<keyword evidence="6 7" id="KW-0998">Cell outer membrane</keyword>
<evidence type="ECO:0000256" key="7">
    <source>
        <dbReference type="PROSITE-ProRule" id="PRU01360"/>
    </source>
</evidence>
<dbReference type="NCBIfam" id="TIGR04057">
    <property type="entry name" value="SusC_RagA_signa"/>
    <property type="match status" value="1"/>
</dbReference>
<dbReference type="Pfam" id="PF07715">
    <property type="entry name" value="Plug"/>
    <property type="match status" value="1"/>
</dbReference>
<dbReference type="EMBL" id="JAKLTR010000016">
    <property type="protein sequence ID" value="MCG2616996.1"/>
    <property type="molecule type" value="Genomic_DNA"/>
</dbReference>
<evidence type="ECO:0000256" key="4">
    <source>
        <dbReference type="ARBA" id="ARBA00022692"/>
    </source>
</evidence>
<dbReference type="Pfam" id="PF13715">
    <property type="entry name" value="CarbopepD_reg_2"/>
    <property type="match status" value="1"/>
</dbReference>
<dbReference type="Gene3D" id="2.60.40.1120">
    <property type="entry name" value="Carboxypeptidase-like, regulatory domain"/>
    <property type="match status" value="1"/>
</dbReference>
<comment type="subcellular location">
    <subcellularLocation>
        <location evidence="1 7">Cell outer membrane</location>
        <topology evidence="1 7">Multi-pass membrane protein</topology>
    </subcellularLocation>
</comment>
<evidence type="ECO:0000313" key="11">
    <source>
        <dbReference type="Proteomes" id="UP001165367"/>
    </source>
</evidence>
<dbReference type="Proteomes" id="UP001165367">
    <property type="component" value="Unassembled WGS sequence"/>
</dbReference>
<evidence type="ECO:0000256" key="1">
    <source>
        <dbReference type="ARBA" id="ARBA00004571"/>
    </source>
</evidence>
<dbReference type="RefSeq" id="WP_237875533.1">
    <property type="nucleotide sequence ID" value="NZ_JAKLTR010000016.1"/>
</dbReference>
<dbReference type="InterPro" id="IPR036942">
    <property type="entry name" value="Beta-barrel_TonB_sf"/>
</dbReference>
<dbReference type="InterPro" id="IPR012910">
    <property type="entry name" value="Plug_dom"/>
</dbReference>
<feature type="signal peptide" evidence="8">
    <location>
        <begin position="1"/>
        <end position="26"/>
    </location>
</feature>
<accession>A0ABS9KXE9</accession>
<keyword evidence="4 7" id="KW-0812">Transmembrane</keyword>
<evidence type="ECO:0000256" key="8">
    <source>
        <dbReference type="SAM" id="SignalP"/>
    </source>
</evidence>
<reference evidence="10" key="1">
    <citation type="submission" date="2022-01" db="EMBL/GenBank/DDBJ databases">
        <authorList>
            <person name="Jo J.-H."/>
            <person name="Im W.-T."/>
        </authorList>
    </citation>
    <scope>NUCLEOTIDE SEQUENCE</scope>
    <source>
        <strain evidence="10">NA20</strain>
    </source>
</reference>
<organism evidence="10 11">
    <name type="scientific">Terrimonas ginsenosidimutans</name>
    <dbReference type="NCBI Taxonomy" id="2908004"/>
    <lineage>
        <taxon>Bacteria</taxon>
        <taxon>Pseudomonadati</taxon>
        <taxon>Bacteroidota</taxon>
        <taxon>Chitinophagia</taxon>
        <taxon>Chitinophagales</taxon>
        <taxon>Chitinophagaceae</taxon>
        <taxon>Terrimonas</taxon>
    </lineage>
</organism>
<dbReference type="Gene3D" id="2.40.170.20">
    <property type="entry name" value="TonB-dependent receptor, beta-barrel domain"/>
    <property type="match status" value="1"/>
</dbReference>
<keyword evidence="3 7" id="KW-1134">Transmembrane beta strand</keyword>
<evidence type="ECO:0000256" key="3">
    <source>
        <dbReference type="ARBA" id="ARBA00022452"/>
    </source>
</evidence>
<evidence type="ECO:0000259" key="9">
    <source>
        <dbReference type="Pfam" id="PF07715"/>
    </source>
</evidence>